<evidence type="ECO:0000313" key="3">
    <source>
        <dbReference type="EMBL" id="MEJ1249295.1"/>
    </source>
</evidence>
<keyword evidence="1" id="KW-1133">Transmembrane helix</keyword>
<evidence type="ECO:0000256" key="1">
    <source>
        <dbReference type="SAM" id="Phobius"/>
    </source>
</evidence>
<dbReference type="EMBL" id="JBBDHC010000007">
    <property type="protein sequence ID" value="MEJ1249295.1"/>
    <property type="molecule type" value="Genomic_DNA"/>
</dbReference>
<feature type="signal peptide" evidence="2">
    <location>
        <begin position="1"/>
        <end position="23"/>
    </location>
</feature>
<proteinExistence type="predicted"/>
<dbReference type="RefSeq" id="WP_337335013.1">
    <property type="nucleotide sequence ID" value="NZ_JBBDHC010000007.1"/>
</dbReference>
<gene>
    <name evidence="3" type="ORF">WB794_06365</name>
</gene>
<dbReference type="AlphaFoldDB" id="A0AAW9QZT6"/>
<name>A0AAW9QZT6_9GAMM</name>
<evidence type="ECO:0000256" key="2">
    <source>
        <dbReference type="SAM" id="SignalP"/>
    </source>
</evidence>
<keyword evidence="1" id="KW-0812">Transmembrane</keyword>
<sequence>MRPSMRRRLLAALICLLPLPVLAAPLAYVSAWNTLYRLDLATGQATPIGTGIGFNDVEGLAIAPDGTLYGVADGTAGSGSTTTDFLIRIDTTTGRGALVGALPGLQDTGPNGQLDYGLAFTCNGRLWASSDTTGLLWEIDPSNASARQVGNTGAPLTGLGGRGNQLFGIGVQNGFGQREQQALYRIDPSTAVATRIGSLGIDDTLSSGGADFDSTGALWATLDSQPPDVNRASRLARINLDTGRAEVVGSISGVLENVSVRGMAIAPPAGCTGNGGLGTAVQSVPGPGAPMLLLLGLVAALLGAGRLRRAH</sequence>
<organism evidence="3 4">
    <name type="scientific">Denitratimonas tolerans</name>
    <dbReference type="NCBI Taxonomy" id="1338420"/>
    <lineage>
        <taxon>Bacteria</taxon>
        <taxon>Pseudomonadati</taxon>
        <taxon>Pseudomonadota</taxon>
        <taxon>Gammaproteobacteria</taxon>
        <taxon>Lysobacterales</taxon>
        <taxon>Lysobacteraceae</taxon>
        <taxon>Denitratimonas</taxon>
    </lineage>
</organism>
<keyword evidence="1" id="KW-0472">Membrane</keyword>
<keyword evidence="4" id="KW-1185">Reference proteome</keyword>
<evidence type="ECO:0000313" key="4">
    <source>
        <dbReference type="Proteomes" id="UP001364472"/>
    </source>
</evidence>
<dbReference type="SUPFAM" id="SSF63829">
    <property type="entry name" value="Calcium-dependent phosphotriesterase"/>
    <property type="match status" value="1"/>
</dbReference>
<keyword evidence="2" id="KW-0732">Signal</keyword>
<accession>A0AAW9QZT6</accession>
<comment type="caution">
    <text evidence="3">The sequence shown here is derived from an EMBL/GenBank/DDBJ whole genome shotgun (WGS) entry which is preliminary data.</text>
</comment>
<feature type="chain" id="PRO_5043679054" evidence="2">
    <location>
        <begin position="24"/>
        <end position="311"/>
    </location>
</feature>
<reference evidence="3 4" key="1">
    <citation type="journal article" date="2016" name="Antonie Van Leeuwenhoek">
        <title>Denitratimonas tolerans gen. nov., sp. nov., a denitrifying bacterium isolated from a bioreactor for tannery wastewater treatment.</title>
        <authorList>
            <person name="Han S.I."/>
            <person name="Kim J.O."/>
            <person name="Lee Y.R."/>
            <person name="Ekpeghere K.I."/>
            <person name="Koh S.C."/>
            <person name="Whang K.S."/>
        </authorList>
    </citation>
    <scope>NUCLEOTIDE SEQUENCE [LARGE SCALE GENOMIC DNA]</scope>
    <source>
        <strain evidence="3 4">KACC 17565</strain>
    </source>
</reference>
<dbReference type="Proteomes" id="UP001364472">
    <property type="component" value="Unassembled WGS sequence"/>
</dbReference>
<feature type="transmembrane region" description="Helical" evidence="1">
    <location>
        <begin position="289"/>
        <end position="307"/>
    </location>
</feature>
<protein>
    <submittedName>
        <fullName evidence="3">Uncharacterized protein</fullName>
    </submittedName>
</protein>